<dbReference type="AlphaFoldDB" id="A0A561V7J0"/>
<dbReference type="GO" id="GO:0005506">
    <property type="term" value="F:iron ion binding"/>
    <property type="evidence" value="ECO:0007669"/>
    <property type="project" value="InterPro"/>
</dbReference>
<dbReference type="InterPro" id="IPR016208">
    <property type="entry name" value="Ald_Oxase/xanthine_DH-like"/>
</dbReference>
<sequence>MTSTPTDVRRRSDTASTVGTSVERVDGLSKVTGEARYSYEIPSKGVRYGWIVGSTIASGRITAIDDSATLADPEVLAVIDHRSAPRLRAVGDTELEILQSDAVRFHGQVIAIVVATSPEAAREGAEQLQVSYEQRPHSVVLDPDGPTVYTPEWVNGLNERAVTEFGEIDKELSEAAVSIDSAYTTPPHHTSPMEPHATMARWDGDDLLLHNSDQAPYVTTTILAPLLGLAPEHIRVVTEHIGGGFGSKFTPRAVPVAATLAAKVVGAPVKIALTRQQMFSLACHRTETQQRVQLGADIDGRLRALVHTASQYTSQSFEFVENTATSSRMLYSAVARRTHHTVGRLDVPTPGPVRTPGHAVGLFALETAMDELALALELDPVELRLRNIPERDPDTGEAWSSHGLAECLRLGARTFGWGDRDPRIGTRRRGRWLLGTGMASSTHPDYTFPAVATVRVEEDGSVVAKVAGADIGTGARTALTQLTAEEFGLPLSQVTVLLGDSTYGEAPPAGGSAGTSSWTWPIITAARELTAQLDRAHGVVPRGGLEVTANSADALAKRTTLSRHTFGAQFAEVAVDIDSGEVRVERLHGTFAAGRIINTRTTRSQFMGGMIMGVGMALHEAGHLDPEFGDFVNHDLASYHVPAHADVRDVWADWIDEVDEGLNPAGVKGVGEVGITGTAAAIGNAVHHATGVRLRNLPFTIEGVRAGLTA</sequence>
<accession>A0A561V7J0</accession>
<dbReference type="SUPFAM" id="SSF56003">
    <property type="entry name" value="Molybdenum cofactor-binding domain"/>
    <property type="match status" value="1"/>
</dbReference>
<dbReference type="OrthoDB" id="135295at2"/>
<evidence type="ECO:0000256" key="1">
    <source>
        <dbReference type="ARBA" id="ARBA00022505"/>
    </source>
</evidence>
<dbReference type="Proteomes" id="UP000316184">
    <property type="component" value="Unassembled WGS sequence"/>
</dbReference>
<dbReference type="SMART" id="SM01008">
    <property type="entry name" value="Ald_Xan_dh_C"/>
    <property type="match status" value="1"/>
</dbReference>
<dbReference type="RefSeq" id="WP_145735762.1">
    <property type="nucleotide sequence ID" value="NZ_VIWX01000001.1"/>
</dbReference>
<proteinExistence type="predicted"/>
<dbReference type="PANTHER" id="PTHR11908">
    <property type="entry name" value="XANTHINE DEHYDROGENASE"/>
    <property type="match status" value="1"/>
</dbReference>
<dbReference type="EMBL" id="VIWX01000001">
    <property type="protein sequence ID" value="TWG07586.1"/>
    <property type="molecule type" value="Genomic_DNA"/>
</dbReference>
<keyword evidence="1" id="KW-0500">Molybdenum</keyword>
<dbReference type="InterPro" id="IPR037165">
    <property type="entry name" value="AldOxase/xan_DH_Mopterin-bd_sf"/>
</dbReference>
<name>A0A561V7J0_9PSEU</name>
<protein>
    <submittedName>
        <fullName evidence="5">Xanthine dehydrogenase YagR molybdenum-binding subunit</fullName>
    </submittedName>
</protein>
<evidence type="ECO:0000313" key="6">
    <source>
        <dbReference type="Proteomes" id="UP000316184"/>
    </source>
</evidence>
<evidence type="ECO:0000313" key="5">
    <source>
        <dbReference type="EMBL" id="TWG07586.1"/>
    </source>
</evidence>
<dbReference type="Gene3D" id="3.30.365.10">
    <property type="entry name" value="Aldehyde oxidase/xanthine dehydrogenase, molybdopterin binding domain"/>
    <property type="match status" value="4"/>
</dbReference>
<dbReference type="SUPFAM" id="SSF54665">
    <property type="entry name" value="CO dehydrogenase molybdoprotein N-domain-like"/>
    <property type="match status" value="1"/>
</dbReference>
<comment type="caution">
    <text evidence="5">The sequence shown here is derived from an EMBL/GenBank/DDBJ whole genome shotgun (WGS) entry which is preliminary data.</text>
</comment>
<feature type="region of interest" description="Disordered" evidence="3">
    <location>
        <begin position="1"/>
        <end position="20"/>
    </location>
</feature>
<keyword evidence="6" id="KW-1185">Reference proteome</keyword>
<dbReference type="Pfam" id="PF02738">
    <property type="entry name" value="MoCoBD_1"/>
    <property type="match status" value="1"/>
</dbReference>
<feature type="domain" description="Aldehyde oxidase/xanthine dehydrogenase a/b hammerhead" evidence="4">
    <location>
        <begin position="32"/>
        <end position="136"/>
    </location>
</feature>
<dbReference type="Pfam" id="PF01315">
    <property type="entry name" value="Ald_Xan_dh_C"/>
    <property type="match status" value="1"/>
</dbReference>
<reference evidence="5 6" key="1">
    <citation type="submission" date="2019-06" db="EMBL/GenBank/DDBJ databases">
        <title>Sequencing the genomes of 1000 actinobacteria strains.</title>
        <authorList>
            <person name="Klenk H.-P."/>
        </authorList>
    </citation>
    <scope>NUCLEOTIDE SEQUENCE [LARGE SCALE GENOMIC DNA]</scope>
    <source>
        <strain evidence="5 6">DSM 46699</strain>
    </source>
</reference>
<evidence type="ECO:0000259" key="4">
    <source>
        <dbReference type="SMART" id="SM01008"/>
    </source>
</evidence>
<dbReference type="InterPro" id="IPR000674">
    <property type="entry name" value="Ald_Oxase/Xan_DH_a/b"/>
</dbReference>
<dbReference type="PANTHER" id="PTHR11908:SF132">
    <property type="entry name" value="ALDEHYDE OXIDASE 1-RELATED"/>
    <property type="match status" value="1"/>
</dbReference>
<dbReference type="InterPro" id="IPR036856">
    <property type="entry name" value="Ald_Oxase/Xan_DH_a/b_sf"/>
</dbReference>
<organism evidence="5 6">
    <name type="scientific">Saccharopolyspora dendranthemae</name>
    <dbReference type="NCBI Taxonomy" id="1181886"/>
    <lineage>
        <taxon>Bacteria</taxon>
        <taxon>Bacillati</taxon>
        <taxon>Actinomycetota</taxon>
        <taxon>Actinomycetes</taxon>
        <taxon>Pseudonocardiales</taxon>
        <taxon>Pseudonocardiaceae</taxon>
        <taxon>Saccharopolyspora</taxon>
    </lineage>
</organism>
<dbReference type="Pfam" id="PF20256">
    <property type="entry name" value="MoCoBD_2"/>
    <property type="match status" value="1"/>
</dbReference>
<evidence type="ECO:0000256" key="3">
    <source>
        <dbReference type="SAM" id="MobiDB-lite"/>
    </source>
</evidence>
<dbReference type="Gene3D" id="3.90.1170.50">
    <property type="entry name" value="Aldehyde oxidase/xanthine dehydrogenase, a/b hammerhead"/>
    <property type="match status" value="1"/>
</dbReference>
<dbReference type="InterPro" id="IPR008274">
    <property type="entry name" value="AldOxase/xan_DH_MoCoBD1"/>
</dbReference>
<evidence type="ECO:0000256" key="2">
    <source>
        <dbReference type="ARBA" id="ARBA00023002"/>
    </source>
</evidence>
<dbReference type="GO" id="GO:0016491">
    <property type="term" value="F:oxidoreductase activity"/>
    <property type="evidence" value="ECO:0007669"/>
    <property type="project" value="UniProtKB-KW"/>
</dbReference>
<dbReference type="InterPro" id="IPR046867">
    <property type="entry name" value="AldOxase/xan_DH_MoCoBD2"/>
</dbReference>
<gene>
    <name evidence="5" type="ORF">FHU35_11203</name>
</gene>
<keyword evidence="2" id="KW-0560">Oxidoreductase</keyword>